<evidence type="ECO:0000313" key="5">
    <source>
        <dbReference type="Proteomes" id="UP001236507"/>
    </source>
</evidence>
<dbReference type="EMBL" id="JASHIF010000002">
    <property type="protein sequence ID" value="MDI9858266.1"/>
    <property type="molecule type" value="Genomic_DNA"/>
</dbReference>
<dbReference type="Pfam" id="PF22604">
    <property type="entry name" value="TetR_HI_0893_C"/>
    <property type="match status" value="1"/>
</dbReference>
<evidence type="ECO:0000256" key="1">
    <source>
        <dbReference type="ARBA" id="ARBA00023125"/>
    </source>
</evidence>
<dbReference type="InterPro" id="IPR009057">
    <property type="entry name" value="Homeodomain-like_sf"/>
</dbReference>
<evidence type="ECO:0000313" key="4">
    <source>
        <dbReference type="EMBL" id="MDI9858266.1"/>
    </source>
</evidence>
<dbReference type="PROSITE" id="PS01081">
    <property type="entry name" value="HTH_TETR_1"/>
    <property type="match status" value="1"/>
</dbReference>
<dbReference type="Pfam" id="PF00440">
    <property type="entry name" value="TetR_N"/>
    <property type="match status" value="1"/>
</dbReference>
<organism evidence="4 5">
    <name type="scientific">Flectobacillus roseus</name>
    <dbReference type="NCBI Taxonomy" id="502259"/>
    <lineage>
        <taxon>Bacteria</taxon>
        <taxon>Pseudomonadati</taxon>
        <taxon>Bacteroidota</taxon>
        <taxon>Cytophagia</taxon>
        <taxon>Cytophagales</taxon>
        <taxon>Flectobacillaceae</taxon>
        <taxon>Flectobacillus</taxon>
    </lineage>
</organism>
<dbReference type="SUPFAM" id="SSF48498">
    <property type="entry name" value="Tetracyclin repressor-like, C-terminal domain"/>
    <property type="match status" value="1"/>
</dbReference>
<dbReference type="PROSITE" id="PS50977">
    <property type="entry name" value="HTH_TETR_2"/>
    <property type="match status" value="1"/>
</dbReference>
<feature type="DNA-binding region" description="H-T-H motif" evidence="2">
    <location>
        <begin position="36"/>
        <end position="55"/>
    </location>
</feature>
<sequence>MFIYICAMRLRDEQKELLVRTKALELLVAEGFNGFSMHKLARAANVSPATLYIYFQNKEDLIVQLGIEVGQKIHEVTFEDFDFEESFEAGLWKQWKNRAKYVLENPIAAAFIEQFRNSPYKKKLGEEYFQEFRNNMTKFLKSAIKKGELIPLPKEVFWTLAFAPLYQLIHFAQDGHNMAGEPFELTEEVMYLTFKQVIKSLQP</sequence>
<dbReference type="PRINTS" id="PR00455">
    <property type="entry name" value="HTHTETR"/>
</dbReference>
<keyword evidence="5" id="KW-1185">Reference proteome</keyword>
<keyword evidence="1 2" id="KW-0238">DNA-binding</keyword>
<dbReference type="PANTHER" id="PTHR30055:SF207">
    <property type="entry name" value="HTH-TYPE TRANSCRIPTIONAL REPRESSOR FATR"/>
    <property type="match status" value="1"/>
</dbReference>
<dbReference type="SUPFAM" id="SSF46689">
    <property type="entry name" value="Homeodomain-like"/>
    <property type="match status" value="1"/>
</dbReference>
<dbReference type="PANTHER" id="PTHR30055">
    <property type="entry name" value="HTH-TYPE TRANSCRIPTIONAL REGULATOR RUTR"/>
    <property type="match status" value="1"/>
</dbReference>
<dbReference type="InterPro" id="IPR050109">
    <property type="entry name" value="HTH-type_TetR-like_transc_reg"/>
</dbReference>
<evidence type="ECO:0000256" key="2">
    <source>
        <dbReference type="PROSITE-ProRule" id="PRU00335"/>
    </source>
</evidence>
<evidence type="ECO:0000259" key="3">
    <source>
        <dbReference type="PROSITE" id="PS50977"/>
    </source>
</evidence>
<gene>
    <name evidence="4" type="ORF">QM524_03480</name>
</gene>
<protein>
    <submittedName>
        <fullName evidence="4">TetR/AcrR family transcriptional regulator</fullName>
    </submittedName>
</protein>
<dbReference type="Proteomes" id="UP001236507">
    <property type="component" value="Unassembled WGS sequence"/>
</dbReference>
<dbReference type="InterPro" id="IPR023772">
    <property type="entry name" value="DNA-bd_HTH_TetR-type_CS"/>
</dbReference>
<dbReference type="RefSeq" id="WP_283343507.1">
    <property type="nucleotide sequence ID" value="NZ_JASHIF010000002.1"/>
</dbReference>
<comment type="caution">
    <text evidence="4">The sequence shown here is derived from an EMBL/GenBank/DDBJ whole genome shotgun (WGS) entry which is preliminary data.</text>
</comment>
<dbReference type="InterPro" id="IPR001647">
    <property type="entry name" value="HTH_TetR"/>
</dbReference>
<dbReference type="InterPro" id="IPR036271">
    <property type="entry name" value="Tet_transcr_reg_TetR-rel_C_sf"/>
</dbReference>
<dbReference type="InterPro" id="IPR054422">
    <property type="entry name" value="TetR-like_HI_0893_C"/>
</dbReference>
<reference evidence="4 5" key="1">
    <citation type="submission" date="2023-05" db="EMBL/GenBank/DDBJ databases">
        <title>Novel species of genus Flectobacillus isolated from stream in China.</title>
        <authorList>
            <person name="Lu H."/>
        </authorList>
    </citation>
    <scope>NUCLEOTIDE SEQUENCE [LARGE SCALE GENOMIC DNA]</scope>
    <source>
        <strain evidence="4 5">KCTC 42575</strain>
    </source>
</reference>
<accession>A0ABT6Y4R2</accession>
<feature type="domain" description="HTH tetR-type" evidence="3">
    <location>
        <begin position="13"/>
        <end position="73"/>
    </location>
</feature>
<proteinExistence type="predicted"/>
<dbReference type="Gene3D" id="1.10.357.10">
    <property type="entry name" value="Tetracycline Repressor, domain 2"/>
    <property type="match status" value="1"/>
</dbReference>
<name>A0ABT6Y4R2_9BACT</name>